<evidence type="ECO:0000259" key="4">
    <source>
        <dbReference type="Pfam" id="PF00326"/>
    </source>
</evidence>
<dbReference type="InterPro" id="IPR029058">
    <property type="entry name" value="AB_hydrolase_fold"/>
</dbReference>
<keyword evidence="6" id="KW-1185">Reference proteome</keyword>
<dbReference type="Gene3D" id="3.40.50.1820">
    <property type="entry name" value="alpha/beta hydrolase"/>
    <property type="match status" value="1"/>
</dbReference>
<dbReference type="EMBL" id="WIOL01000003">
    <property type="protein sequence ID" value="MQT17368.1"/>
    <property type="molecule type" value="Genomic_DNA"/>
</dbReference>
<name>A0A7C9KYU5_9SPHN</name>
<accession>A0A7C9KYU5</accession>
<organism evidence="5 6">
    <name type="scientific">Sandarakinorhabdus fusca</name>
    <dbReference type="NCBI Taxonomy" id="1439888"/>
    <lineage>
        <taxon>Bacteria</taxon>
        <taxon>Pseudomonadati</taxon>
        <taxon>Pseudomonadota</taxon>
        <taxon>Alphaproteobacteria</taxon>
        <taxon>Sphingomonadales</taxon>
        <taxon>Sphingosinicellaceae</taxon>
        <taxon>Sandarakinorhabdus</taxon>
    </lineage>
</organism>
<reference evidence="5 6" key="1">
    <citation type="submission" date="2019-09" db="EMBL/GenBank/DDBJ databases">
        <title>Polymorphobacter sp. isolated from a lake in China.</title>
        <authorList>
            <person name="Liu Z."/>
        </authorList>
    </citation>
    <scope>NUCLEOTIDE SEQUENCE [LARGE SCALE GENOMIC DNA]</scope>
    <source>
        <strain evidence="5 6">D40P</strain>
    </source>
</reference>
<dbReference type="Pfam" id="PF07676">
    <property type="entry name" value="PD40"/>
    <property type="match status" value="3"/>
</dbReference>
<keyword evidence="1" id="KW-0378">Hydrolase</keyword>
<dbReference type="PANTHER" id="PTHR42776">
    <property type="entry name" value="SERINE PEPTIDASE S9 FAMILY MEMBER"/>
    <property type="match status" value="1"/>
</dbReference>
<keyword evidence="3" id="KW-0732">Signal</keyword>
<dbReference type="SUPFAM" id="SSF82171">
    <property type="entry name" value="DPP6 N-terminal domain-like"/>
    <property type="match status" value="1"/>
</dbReference>
<protein>
    <submittedName>
        <fullName evidence="5">Prolyl oligopeptidase family serine peptidase</fullName>
    </submittedName>
</protein>
<evidence type="ECO:0000313" key="5">
    <source>
        <dbReference type="EMBL" id="MQT17368.1"/>
    </source>
</evidence>
<dbReference type="Pfam" id="PF00326">
    <property type="entry name" value="Peptidase_S9"/>
    <property type="match status" value="1"/>
</dbReference>
<dbReference type="PANTHER" id="PTHR42776:SF27">
    <property type="entry name" value="DIPEPTIDYL PEPTIDASE FAMILY MEMBER 6"/>
    <property type="match status" value="1"/>
</dbReference>
<evidence type="ECO:0000256" key="1">
    <source>
        <dbReference type="ARBA" id="ARBA00022801"/>
    </source>
</evidence>
<proteinExistence type="predicted"/>
<dbReference type="InterPro" id="IPR001375">
    <property type="entry name" value="Peptidase_S9_cat"/>
</dbReference>
<evidence type="ECO:0000313" key="6">
    <source>
        <dbReference type="Proteomes" id="UP000481327"/>
    </source>
</evidence>
<evidence type="ECO:0000256" key="2">
    <source>
        <dbReference type="ARBA" id="ARBA00022825"/>
    </source>
</evidence>
<dbReference type="InterPro" id="IPR011659">
    <property type="entry name" value="WD40"/>
</dbReference>
<dbReference type="Proteomes" id="UP000481327">
    <property type="component" value="Unassembled WGS sequence"/>
</dbReference>
<dbReference type="Gene3D" id="2.120.10.30">
    <property type="entry name" value="TolB, C-terminal domain"/>
    <property type="match status" value="2"/>
</dbReference>
<feature type="domain" description="Peptidase S9 prolyl oligopeptidase catalytic" evidence="4">
    <location>
        <begin position="470"/>
        <end position="679"/>
    </location>
</feature>
<comment type="caution">
    <text evidence="5">The sequence shown here is derived from an EMBL/GenBank/DDBJ whole genome shotgun (WGS) entry which is preliminary data.</text>
</comment>
<dbReference type="SUPFAM" id="SSF53474">
    <property type="entry name" value="alpha/beta-Hydrolases"/>
    <property type="match status" value="1"/>
</dbReference>
<dbReference type="RefSeq" id="WP_152577842.1">
    <property type="nucleotide sequence ID" value="NZ_JAATJI010000002.1"/>
</dbReference>
<sequence>MKPHLLALLLAAATPAIAATPFEAADLYRLSMVTDPKVSPDGNHVVFTRAAFDIQSDTRTGELWLATVSGTKIDQRLLAGAATKAGGAEWSPDGKRIAYVAPFLGKPQLWVMDIATGTARMVTSGKVGPRGIAWSPDGSRIAFVGRVESPVVTIPGMPAKPEGATWATAPKVIDSFRYRNDGSGYIAPGAEQLFVTTLDGAAPVQLTKGDTDQISSTAIEWTPDGERIVYATRLRPGADMLPAESDLYSIAASGGAPVRLTDIDGSEEQPAVSPDGKMIAWVGAPTSTKFYIQPDLWIRPMAGGPARNLTARLDRPIIDAKWAKDGKGLYIFYNDAGFTRVARVSVNADTDKFGPMVIVEKVGGTRLYLPSSGGNWSEGNGTFAYTSAEADRPAALAIERQGHLVGKVDFNADWRASKSIGKLERVTWRSSVGALPIEGWVQYPPDFDPAKKYPLALEIHGGPNGDYGPYFSVTHQIYAAAGYIVLFSNPRGSIGYGEAFANGIDPSRGGSYPGDDHADLMSGVDEMVKRPYVDANNLFIGGGSGGGVLTTNAIAKTDRFRAAAALRPVTDWTVQGLTSDIVAVTLQNWVPGRPWDNHEDYWKRSTLSMVGSVKTPTLLIDGDADWRTPIAQTEAYYQALKVRGIDARMVRLPEAGHGMGRPSQWLASILAVTDWYGRYRAK</sequence>
<keyword evidence="2" id="KW-0720">Serine protease</keyword>
<dbReference type="AlphaFoldDB" id="A0A7C9KYU5"/>
<keyword evidence="2" id="KW-0645">Protease</keyword>
<dbReference type="OrthoDB" id="9812921at2"/>
<evidence type="ECO:0000256" key="3">
    <source>
        <dbReference type="SAM" id="SignalP"/>
    </source>
</evidence>
<dbReference type="InterPro" id="IPR011042">
    <property type="entry name" value="6-blade_b-propeller_TolB-like"/>
</dbReference>
<gene>
    <name evidence="5" type="ORF">F3168_08840</name>
</gene>
<dbReference type="GO" id="GO:0006508">
    <property type="term" value="P:proteolysis"/>
    <property type="evidence" value="ECO:0007669"/>
    <property type="project" value="InterPro"/>
</dbReference>
<feature type="signal peptide" evidence="3">
    <location>
        <begin position="1"/>
        <end position="18"/>
    </location>
</feature>
<feature type="chain" id="PRO_5028855570" evidence="3">
    <location>
        <begin position="19"/>
        <end position="682"/>
    </location>
</feature>
<dbReference type="GO" id="GO:0004252">
    <property type="term" value="F:serine-type endopeptidase activity"/>
    <property type="evidence" value="ECO:0007669"/>
    <property type="project" value="TreeGrafter"/>
</dbReference>